<comment type="similarity">
    <text evidence="1">Belongs to the importin alpha family.</text>
</comment>
<evidence type="ECO:0000256" key="3">
    <source>
        <dbReference type="ARBA" id="ARBA00022927"/>
    </source>
</evidence>
<evidence type="ECO:0000313" key="5">
    <source>
        <dbReference type="Proteomes" id="UP001202328"/>
    </source>
</evidence>
<dbReference type="InterPro" id="IPR000225">
    <property type="entry name" value="Armadillo"/>
</dbReference>
<dbReference type="EMBL" id="JAJJMB010001750">
    <property type="protein sequence ID" value="KAI3955495.1"/>
    <property type="molecule type" value="Genomic_DNA"/>
</dbReference>
<dbReference type="Pfam" id="PF00514">
    <property type="entry name" value="Arm"/>
    <property type="match status" value="1"/>
</dbReference>
<dbReference type="Proteomes" id="UP001202328">
    <property type="component" value="Unassembled WGS sequence"/>
</dbReference>
<sequence length="152" mass="17152">MIRSINIISGFFKTLESLNFGGLLGYTVLDSEIFFLSWSFLEQLLIWDLSIHLKSVIAADIIGPLIHLLQNVEFDIKKEAAWAISNATSGGPHEQIKQLDVERMKVKSWNNEPEAGQVAALIFCVTHESWLTRLTVCLVPEVVALNMRQLEQ</sequence>
<dbReference type="InterPro" id="IPR011989">
    <property type="entry name" value="ARM-like"/>
</dbReference>
<organism evidence="4 5">
    <name type="scientific">Papaver atlanticum</name>
    <dbReference type="NCBI Taxonomy" id="357466"/>
    <lineage>
        <taxon>Eukaryota</taxon>
        <taxon>Viridiplantae</taxon>
        <taxon>Streptophyta</taxon>
        <taxon>Embryophyta</taxon>
        <taxon>Tracheophyta</taxon>
        <taxon>Spermatophyta</taxon>
        <taxon>Magnoliopsida</taxon>
        <taxon>Ranunculales</taxon>
        <taxon>Papaveraceae</taxon>
        <taxon>Papaveroideae</taxon>
        <taxon>Papaver</taxon>
    </lineage>
</organism>
<proteinExistence type="inferred from homology"/>
<evidence type="ECO:0000313" key="4">
    <source>
        <dbReference type="EMBL" id="KAI3955495.1"/>
    </source>
</evidence>
<keyword evidence="5" id="KW-1185">Reference proteome</keyword>
<reference evidence="4" key="1">
    <citation type="submission" date="2022-04" db="EMBL/GenBank/DDBJ databases">
        <title>A functionally conserved STORR gene fusion in Papaver species that diverged 16.8 million years ago.</title>
        <authorList>
            <person name="Catania T."/>
        </authorList>
    </citation>
    <scope>NUCLEOTIDE SEQUENCE</scope>
    <source>
        <strain evidence="4">S-188037</strain>
    </source>
</reference>
<dbReference type="GO" id="GO:0015031">
    <property type="term" value="P:protein transport"/>
    <property type="evidence" value="ECO:0007669"/>
    <property type="project" value="UniProtKB-KW"/>
</dbReference>
<dbReference type="InterPro" id="IPR016024">
    <property type="entry name" value="ARM-type_fold"/>
</dbReference>
<keyword evidence="2" id="KW-0813">Transport</keyword>
<protein>
    <submittedName>
        <fullName evidence="4">Uncharacterized protein</fullName>
    </submittedName>
</protein>
<dbReference type="AlphaFoldDB" id="A0AAD4XVY4"/>
<name>A0AAD4XVY4_9MAGN</name>
<comment type="caution">
    <text evidence="4">The sequence shown here is derived from an EMBL/GenBank/DDBJ whole genome shotgun (WGS) entry which is preliminary data.</text>
</comment>
<evidence type="ECO:0000256" key="2">
    <source>
        <dbReference type="ARBA" id="ARBA00022448"/>
    </source>
</evidence>
<dbReference type="SUPFAM" id="SSF48371">
    <property type="entry name" value="ARM repeat"/>
    <property type="match status" value="1"/>
</dbReference>
<dbReference type="Gene3D" id="1.25.10.10">
    <property type="entry name" value="Leucine-rich Repeat Variant"/>
    <property type="match status" value="1"/>
</dbReference>
<keyword evidence="3" id="KW-0653">Protein transport</keyword>
<dbReference type="PANTHER" id="PTHR23316">
    <property type="entry name" value="IMPORTIN ALPHA"/>
    <property type="match status" value="1"/>
</dbReference>
<accession>A0AAD4XVY4</accession>
<evidence type="ECO:0000256" key="1">
    <source>
        <dbReference type="ARBA" id="ARBA00010394"/>
    </source>
</evidence>
<gene>
    <name evidence="4" type="ORF">MKW98_028440</name>
</gene>